<feature type="compositionally biased region" description="Low complexity" evidence="1">
    <location>
        <begin position="1"/>
        <end position="16"/>
    </location>
</feature>
<reference evidence="4" key="1">
    <citation type="journal article" date="2019" name="Int. J. Syst. Evol. Microbiol.">
        <title>The Global Catalogue of Microorganisms (GCM) 10K type strain sequencing project: providing services to taxonomists for standard genome sequencing and annotation.</title>
        <authorList>
            <consortium name="The Broad Institute Genomics Platform"/>
            <consortium name="The Broad Institute Genome Sequencing Center for Infectious Disease"/>
            <person name="Wu L."/>
            <person name="Ma J."/>
        </authorList>
    </citation>
    <scope>NUCLEOTIDE SEQUENCE [LARGE SCALE GENOMIC DNA]</scope>
    <source>
        <strain evidence="4">CCUG 43114</strain>
    </source>
</reference>
<protein>
    <submittedName>
        <fullName evidence="3">Aldo/keto reductase</fullName>
    </submittedName>
</protein>
<dbReference type="SUPFAM" id="SSF51430">
    <property type="entry name" value="NAD(P)-linked oxidoreductase"/>
    <property type="match status" value="1"/>
</dbReference>
<evidence type="ECO:0000256" key="1">
    <source>
        <dbReference type="SAM" id="MobiDB-lite"/>
    </source>
</evidence>
<feature type="region of interest" description="Disordered" evidence="1">
    <location>
        <begin position="1"/>
        <end position="20"/>
    </location>
</feature>
<evidence type="ECO:0000313" key="4">
    <source>
        <dbReference type="Proteomes" id="UP001596122"/>
    </source>
</evidence>
<evidence type="ECO:0000313" key="3">
    <source>
        <dbReference type="EMBL" id="MFC5380481.1"/>
    </source>
</evidence>
<dbReference type="PANTHER" id="PTHR43312:SF1">
    <property type="entry name" value="NADP-DEPENDENT OXIDOREDUCTASE DOMAIN-CONTAINING PROTEIN"/>
    <property type="match status" value="1"/>
</dbReference>
<dbReference type="RefSeq" id="WP_340268174.1">
    <property type="nucleotide sequence ID" value="NZ_JBBEOG010000002.1"/>
</dbReference>
<dbReference type="Proteomes" id="UP001596122">
    <property type="component" value="Unassembled WGS sequence"/>
</dbReference>
<gene>
    <name evidence="3" type="ORF">ACFPJ6_06745</name>
</gene>
<dbReference type="InterPro" id="IPR053135">
    <property type="entry name" value="AKR2_Oxidoreductase"/>
</dbReference>
<dbReference type="Gene3D" id="3.20.20.100">
    <property type="entry name" value="NADP-dependent oxidoreductase domain"/>
    <property type="match status" value="1"/>
</dbReference>
<dbReference type="CDD" id="cd19086">
    <property type="entry name" value="AKR_AKR11C1"/>
    <property type="match status" value="1"/>
</dbReference>
<sequence>MSDTTSTTSDPTGDTATARHVPRLGRDLSVVGLGCWQLGADWGEVSESDASATVVAALDAGVTFLDTADVYGDGRSERIVGAVAAARPERPFVATKAGRRADPHVPEQFTEANLRAWVERSRQNLGVDTLDLVQLHCPPSPVYSDDRVFDVLDALVDEGVLAAYGVSVERCDEALTAIARPGVATVQIILNAFRLKPLDEVVPAAQEAGVGIIARVPLASGLLSGRYDASTTFAENDHRTYNREGQAFDVGETFSGVPFDVGLRAVEELREVAGERPLAELALRWVVDTPGVTTVIPGARNPDQARRNAAVMTSAPLTDDQRRAVRETYDRHVRPVVHDRW</sequence>
<feature type="domain" description="NADP-dependent oxidoreductase" evidence="2">
    <location>
        <begin position="31"/>
        <end position="328"/>
    </location>
</feature>
<dbReference type="PANTHER" id="PTHR43312">
    <property type="entry name" value="D-THREO-ALDOSE 1-DEHYDROGENASE"/>
    <property type="match status" value="1"/>
</dbReference>
<evidence type="ECO:0000259" key="2">
    <source>
        <dbReference type="Pfam" id="PF00248"/>
    </source>
</evidence>
<proteinExistence type="predicted"/>
<dbReference type="InterPro" id="IPR023210">
    <property type="entry name" value="NADP_OxRdtase_dom"/>
</dbReference>
<dbReference type="EMBL" id="JBHSLD010000007">
    <property type="protein sequence ID" value="MFC5380481.1"/>
    <property type="molecule type" value="Genomic_DNA"/>
</dbReference>
<organism evidence="3 4">
    <name type="scientific">Aquipuribacter nitratireducens</name>
    <dbReference type="NCBI Taxonomy" id="650104"/>
    <lineage>
        <taxon>Bacteria</taxon>
        <taxon>Bacillati</taxon>
        <taxon>Actinomycetota</taxon>
        <taxon>Actinomycetes</taxon>
        <taxon>Micrococcales</taxon>
        <taxon>Intrasporangiaceae</taxon>
        <taxon>Aquipuribacter</taxon>
    </lineage>
</organism>
<dbReference type="Pfam" id="PF00248">
    <property type="entry name" value="Aldo_ket_red"/>
    <property type="match status" value="1"/>
</dbReference>
<accession>A0ABW0GQD6</accession>
<dbReference type="InterPro" id="IPR036812">
    <property type="entry name" value="NAD(P)_OxRdtase_dom_sf"/>
</dbReference>
<keyword evidence="4" id="KW-1185">Reference proteome</keyword>
<comment type="caution">
    <text evidence="3">The sequence shown here is derived from an EMBL/GenBank/DDBJ whole genome shotgun (WGS) entry which is preliminary data.</text>
</comment>
<name>A0ABW0GQD6_9MICO</name>